<dbReference type="AlphaFoldDB" id="A0A428Z8X2"/>
<keyword evidence="1" id="KW-1133">Transmembrane helix</keyword>
<accession>A0A428Z8X2</accession>
<dbReference type="InterPro" id="IPR019692">
    <property type="entry name" value="CFP-6_PH"/>
</dbReference>
<evidence type="ECO:0000313" key="3">
    <source>
        <dbReference type="EMBL" id="RSM84485.1"/>
    </source>
</evidence>
<dbReference type="EMBL" id="QHKI01000016">
    <property type="protein sequence ID" value="RSM84485.1"/>
    <property type="molecule type" value="Genomic_DNA"/>
</dbReference>
<comment type="caution">
    <text evidence="3">The sequence shown here is derived from an EMBL/GenBank/DDBJ whole genome shotgun (WGS) entry which is preliminary data.</text>
</comment>
<dbReference type="Pfam" id="PF10756">
    <property type="entry name" value="bPH_6"/>
    <property type="match status" value="1"/>
</dbReference>
<name>A0A428Z8X2_KIBAR</name>
<evidence type="ECO:0000256" key="1">
    <source>
        <dbReference type="SAM" id="Phobius"/>
    </source>
</evidence>
<evidence type="ECO:0000259" key="2">
    <source>
        <dbReference type="Pfam" id="PF10756"/>
    </source>
</evidence>
<proteinExistence type="predicted"/>
<keyword evidence="1" id="KW-0472">Membrane</keyword>
<evidence type="ECO:0000313" key="4">
    <source>
        <dbReference type="Proteomes" id="UP000287547"/>
    </source>
</evidence>
<protein>
    <recommendedName>
        <fullName evidence="2">Low molecular weight protein antigen 6 PH domain-containing protein</fullName>
    </recommendedName>
</protein>
<keyword evidence="1" id="KW-0812">Transmembrane</keyword>
<feature type="transmembrane region" description="Helical" evidence="1">
    <location>
        <begin position="61"/>
        <end position="78"/>
    </location>
</feature>
<feature type="transmembrane region" description="Helical" evidence="1">
    <location>
        <begin position="31"/>
        <end position="55"/>
    </location>
</feature>
<dbReference type="OrthoDB" id="5189227at2"/>
<feature type="domain" description="Low molecular weight protein antigen 6 PH" evidence="2">
    <location>
        <begin position="84"/>
        <end position="158"/>
    </location>
</feature>
<dbReference type="Proteomes" id="UP000287547">
    <property type="component" value="Unassembled WGS sequence"/>
</dbReference>
<organism evidence="3 4">
    <name type="scientific">Kibdelosporangium aridum</name>
    <dbReference type="NCBI Taxonomy" id="2030"/>
    <lineage>
        <taxon>Bacteria</taxon>
        <taxon>Bacillati</taxon>
        <taxon>Actinomycetota</taxon>
        <taxon>Actinomycetes</taxon>
        <taxon>Pseudonocardiales</taxon>
        <taxon>Pseudonocardiaceae</taxon>
        <taxon>Kibdelosporangium</taxon>
    </lineage>
</organism>
<gene>
    <name evidence="3" type="ORF">DMH04_20335</name>
</gene>
<reference evidence="3 4" key="1">
    <citation type="submission" date="2018-05" db="EMBL/GenBank/DDBJ databases">
        <title>Evolution of GPA BGCs.</title>
        <authorList>
            <person name="Waglechner N."/>
            <person name="Wright G.D."/>
        </authorList>
    </citation>
    <scope>NUCLEOTIDE SEQUENCE [LARGE SCALE GENOMIC DNA]</scope>
    <source>
        <strain evidence="3 4">A82846</strain>
    </source>
</reference>
<sequence>MNHKDVTHPQCGQLLWISRTHRHVTSPKARLVWSTPPLLVAVGWVATAGAATWAIFNDDTAGRVLVGLAALVAALLALQGTLARPRLAADSNGLVLRRFASKRQWTWAEVNVRLVRTRRLGREVSTLELDAEDDLVVLGWLDLGVAPEDVADALRELRT</sequence>